<keyword evidence="3" id="KW-1185">Reference proteome</keyword>
<name>A0A2N5Y084_9GAMM</name>
<dbReference type="Proteomes" id="UP000234845">
    <property type="component" value="Unassembled WGS sequence"/>
</dbReference>
<sequence length="154" mass="17018">MKLLRNHHCTAMAMMLVLITHTAGAENATENLDPRIRSLLQQEMRAIEGAMQSVLSAIVRGQHDVVEERGQAIHDSFILAQSLSEEDRRTLRAALPGGFVELDKAFHGLAAELSESGTQEDSAAQLDVFQQMTESCLQCHQTYAPDRFKGLSAR</sequence>
<evidence type="ECO:0000313" key="2">
    <source>
        <dbReference type="EMBL" id="PLW81808.1"/>
    </source>
</evidence>
<evidence type="ECO:0008006" key="4">
    <source>
        <dbReference type="Google" id="ProtNLM"/>
    </source>
</evidence>
<evidence type="ECO:0000256" key="1">
    <source>
        <dbReference type="SAM" id="SignalP"/>
    </source>
</evidence>
<dbReference type="AlphaFoldDB" id="A0A2N5Y084"/>
<evidence type="ECO:0000313" key="3">
    <source>
        <dbReference type="Proteomes" id="UP000234845"/>
    </source>
</evidence>
<comment type="caution">
    <text evidence="2">The sequence shown here is derived from an EMBL/GenBank/DDBJ whole genome shotgun (WGS) entry which is preliminary data.</text>
</comment>
<dbReference type="Gene3D" id="1.20.120.10">
    <property type="entry name" value="Cytochrome c/b562"/>
    <property type="match status" value="1"/>
</dbReference>
<keyword evidence="1" id="KW-0732">Signal</keyword>
<dbReference type="GO" id="GO:0005506">
    <property type="term" value="F:iron ion binding"/>
    <property type="evidence" value="ECO:0007669"/>
    <property type="project" value="InterPro"/>
</dbReference>
<protein>
    <recommendedName>
        <fullName evidence="4">Cytochrome C</fullName>
    </recommendedName>
</protein>
<organism evidence="2 3">
    <name type="scientific">Kineobactrum sediminis</name>
    <dbReference type="NCBI Taxonomy" id="1905677"/>
    <lineage>
        <taxon>Bacteria</taxon>
        <taxon>Pseudomonadati</taxon>
        <taxon>Pseudomonadota</taxon>
        <taxon>Gammaproteobacteria</taxon>
        <taxon>Cellvibrionales</taxon>
        <taxon>Halieaceae</taxon>
        <taxon>Kineobactrum</taxon>
    </lineage>
</organism>
<dbReference type="SUPFAM" id="SSF47175">
    <property type="entry name" value="Cytochromes"/>
    <property type="match status" value="1"/>
</dbReference>
<dbReference type="EMBL" id="PKLZ01000010">
    <property type="protein sequence ID" value="PLW81808.1"/>
    <property type="molecule type" value="Genomic_DNA"/>
</dbReference>
<dbReference type="GO" id="GO:0020037">
    <property type="term" value="F:heme binding"/>
    <property type="evidence" value="ECO:0007669"/>
    <property type="project" value="InterPro"/>
</dbReference>
<dbReference type="InterPro" id="IPR010980">
    <property type="entry name" value="Cyt_c/b562"/>
</dbReference>
<dbReference type="OrthoDB" id="7855645at2"/>
<dbReference type="RefSeq" id="WP_101522091.1">
    <property type="nucleotide sequence ID" value="NZ_PKLZ01000010.1"/>
</dbReference>
<accession>A0A2N5Y084</accession>
<proteinExistence type="predicted"/>
<dbReference type="GO" id="GO:0022900">
    <property type="term" value="P:electron transport chain"/>
    <property type="evidence" value="ECO:0007669"/>
    <property type="project" value="InterPro"/>
</dbReference>
<dbReference type="GO" id="GO:0009055">
    <property type="term" value="F:electron transfer activity"/>
    <property type="evidence" value="ECO:0007669"/>
    <property type="project" value="InterPro"/>
</dbReference>
<feature type="signal peptide" evidence="1">
    <location>
        <begin position="1"/>
        <end position="25"/>
    </location>
</feature>
<gene>
    <name evidence="2" type="ORF">CWI75_13750</name>
</gene>
<feature type="chain" id="PRO_5014665954" description="Cytochrome C" evidence="1">
    <location>
        <begin position="26"/>
        <end position="154"/>
    </location>
</feature>
<reference evidence="3" key="1">
    <citation type="submission" date="2017-11" db="EMBL/GenBank/DDBJ databases">
        <title>The draft genome sequence of Chromatocurvus sp. F02.</title>
        <authorList>
            <person name="Du Z.-J."/>
            <person name="Chang Y.-Q."/>
        </authorList>
    </citation>
    <scope>NUCLEOTIDE SEQUENCE [LARGE SCALE GENOMIC DNA]</scope>
    <source>
        <strain evidence="3">F02</strain>
    </source>
</reference>